<proteinExistence type="predicted"/>
<evidence type="ECO:0000313" key="4">
    <source>
        <dbReference type="Proteomes" id="UP000253509"/>
    </source>
</evidence>
<dbReference type="EMBL" id="QNSB01000010">
    <property type="protein sequence ID" value="RBP69924.1"/>
    <property type="molecule type" value="Genomic_DNA"/>
</dbReference>
<dbReference type="NCBIfam" id="TIGR00778">
    <property type="entry name" value="ahpD_dom"/>
    <property type="match status" value="1"/>
</dbReference>
<dbReference type="InterPro" id="IPR029032">
    <property type="entry name" value="AhpD-like"/>
</dbReference>
<name>A0A366IHD5_9MICO</name>
<dbReference type="NCBIfam" id="TIGR01926">
    <property type="entry name" value="peroxid_rel"/>
    <property type="match status" value="1"/>
</dbReference>
<dbReference type="InterPro" id="IPR023982">
    <property type="entry name" value="CHP04029_CMD-like"/>
</dbReference>
<organism evidence="3 4">
    <name type="scientific">Brevibacterium celere</name>
    <dbReference type="NCBI Taxonomy" id="225845"/>
    <lineage>
        <taxon>Bacteria</taxon>
        <taxon>Bacillati</taxon>
        <taxon>Actinomycetota</taxon>
        <taxon>Actinomycetes</taxon>
        <taxon>Micrococcales</taxon>
        <taxon>Brevibacteriaceae</taxon>
        <taxon>Brevibacterium</taxon>
    </lineage>
</organism>
<dbReference type="InterPro" id="IPR004675">
    <property type="entry name" value="AhpD_core"/>
</dbReference>
<dbReference type="Gene3D" id="1.20.1290.10">
    <property type="entry name" value="AhpD-like"/>
    <property type="match status" value="2"/>
</dbReference>
<dbReference type="GO" id="GO:0051920">
    <property type="term" value="F:peroxiredoxin activity"/>
    <property type="evidence" value="ECO:0007669"/>
    <property type="project" value="InterPro"/>
</dbReference>
<keyword evidence="3" id="KW-0560">Oxidoreductase</keyword>
<evidence type="ECO:0000259" key="2">
    <source>
        <dbReference type="Pfam" id="PF02627"/>
    </source>
</evidence>
<protein>
    <submittedName>
        <fullName evidence="3">CMD domain protein/alkylhydroperoxidase domain protein</fullName>
    </submittedName>
</protein>
<dbReference type="NCBIfam" id="TIGR04030">
    <property type="entry name" value="perox_Avi_7169"/>
    <property type="match status" value="1"/>
</dbReference>
<dbReference type="SUPFAM" id="SSF69118">
    <property type="entry name" value="AhpD-like"/>
    <property type="match status" value="2"/>
</dbReference>
<dbReference type="InterPro" id="IPR003779">
    <property type="entry name" value="CMD-like"/>
</dbReference>
<feature type="domain" description="Carboxymuconolactone decarboxylase-like" evidence="2">
    <location>
        <begin position="309"/>
        <end position="391"/>
    </location>
</feature>
<sequence>MTDIINALAGIAAEDPLDLLRDHRAQAKENAQLSFEALLEPVDPGSISYRDRYAVAAFTAGLLGSEPAEEFYRDLLRDEDESASLGVAQLLDEAGFASGPYGIHESAALAGENVSGPWFRVDEKTAGVLSERAAAGLEFAHLLVLHPRDARPVHLARLLAAGWDEDGIVTLAQLVSFLNFQIRISSGLAALVEVPVAVSAAEGSAAPTEAGTGVSTRSGAASAGRDDLTGGAEDARDVAADARALAEAGDRISSYPDLHRPPLYQQAGLGWVPWIAPVAEADLTDVHREALVEAGRAKNAYFRLLVRDPDALRARTLTDFDIFFNTTDGLGRAEREIAATAASRLNGCLFCASVHSDRAAVESGRRDTVQRLLDDGVDADLGDPVWNAVVAASVALTRTPQTFGPEHVSQLRDVGLDDGDIIDVLNCATFFNWANRLMLTLGEPEVIAPGR</sequence>
<reference evidence="3 4" key="1">
    <citation type="submission" date="2018-06" db="EMBL/GenBank/DDBJ databases">
        <title>Freshwater and sediment microbial communities from various areas in North America, analyzing microbe dynamics in response to fracking.</title>
        <authorList>
            <person name="Lamendella R."/>
        </authorList>
    </citation>
    <scope>NUCLEOTIDE SEQUENCE [LARGE SCALE GENOMIC DNA]</scope>
    <source>
        <strain evidence="3 4">3b_TX</strain>
    </source>
</reference>
<dbReference type="InterPro" id="IPR010195">
    <property type="entry name" value="Uncharacterised_peroxidase-rel"/>
</dbReference>
<feature type="region of interest" description="Disordered" evidence="1">
    <location>
        <begin position="203"/>
        <end position="233"/>
    </location>
</feature>
<dbReference type="AlphaFoldDB" id="A0A366IHD5"/>
<dbReference type="RefSeq" id="WP_113905006.1">
    <property type="nucleotide sequence ID" value="NZ_QNSB01000010.1"/>
</dbReference>
<dbReference type="InterPro" id="IPR023923">
    <property type="entry name" value="AhpD_Avi7169"/>
</dbReference>
<keyword evidence="4" id="KW-1185">Reference proteome</keyword>
<dbReference type="Pfam" id="PF02627">
    <property type="entry name" value="CMD"/>
    <property type="match status" value="1"/>
</dbReference>
<keyword evidence="3" id="KW-0575">Peroxidase</keyword>
<evidence type="ECO:0000313" key="3">
    <source>
        <dbReference type="EMBL" id="RBP69924.1"/>
    </source>
</evidence>
<accession>A0A366IHD5</accession>
<feature type="compositionally biased region" description="Basic and acidic residues" evidence="1">
    <location>
        <begin position="224"/>
        <end position="233"/>
    </location>
</feature>
<dbReference type="PANTHER" id="PTHR35446">
    <property type="entry name" value="SI:CH211-175M2.5"/>
    <property type="match status" value="1"/>
</dbReference>
<dbReference type="PANTHER" id="PTHR35446:SF2">
    <property type="entry name" value="CARBOXYMUCONOLACTONE DECARBOXYLASE-LIKE DOMAIN-CONTAINING PROTEIN"/>
    <property type="match status" value="1"/>
</dbReference>
<dbReference type="Proteomes" id="UP000253509">
    <property type="component" value="Unassembled WGS sequence"/>
</dbReference>
<evidence type="ECO:0000256" key="1">
    <source>
        <dbReference type="SAM" id="MobiDB-lite"/>
    </source>
</evidence>
<comment type="caution">
    <text evidence="3">The sequence shown here is derived from an EMBL/GenBank/DDBJ whole genome shotgun (WGS) entry which is preliminary data.</text>
</comment>
<gene>
    <name evidence="3" type="ORF">DFO65_11082</name>
</gene>
<dbReference type="NCBIfam" id="TIGR04029">
    <property type="entry name" value="CMD_Avi_7170"/>
    <property type="match status" value="1"/>
</dbReference>